<feature type="compositionally biased region" description="Pro residues" evidence="5">
    <location>
        <begin position="24"/>
        <end position="40"/>
    </location>
</feature>
<comment type="caution">
    <text evidence="7">The sequence shown here is derived from an EMBL/GenBank/DDBJ whole genome shotgun (WGS) entry which is preliminary data.</text>
</comment>
<feature type="compositionally biased region" description="Pro residues" evidence="5">
    <location>
        <begin position="48"/>
        <end position="137"/>
    </location>
</feature>
<dbReference type="Proteomes" id="UP000533598">
    <property type="component" value="Unassembled WGS sequence"/>
</dbReference>
<dbReference type="PANTHER" id="PTHR30168">
    <property type="entry name" value="PUTATIVE MEMBRANE PROTEIN YPFJ"/>
    <property type="match status" value="1"/>
</dbReference>
<keyword evidence="4 6" id="KW-0472">Membrane</keyword>
<evidence type="ECO:0000313" key="8">
    <source>
        <dbReference type="Proteomes" id="UP000533598"/>
    </source>
</evidence>
<evidence type="ECO:0000256" key="6">
    <source>
        <dbReference type="SAM" id="Phobius"/>
    </source>
</evidence>
<keyword evidence="8" id="KW-1185">Reference proteome</keyword>
<keyword evidence="2 6" id="KW-0812">Transmembrane</keyword>
<dbReference type="AlphaFoldDB" id="A0A7W7C3M2"/>
<evidence type="ECO:0000256" key="1">
    <source>
        <dbReference type="ARBA" id="ARBA00004167"/>
    </source>
</evidence>
<feature type="region of interest" description="Disordered" evidence="5">
    <location>
        <begin position="1"/>
        <end position="138"/>
    </location>
</feature>
<dbReference type="InterPro" id="IPR007343">
    <property type="entry name" value="Uncharacterised_pept_Zn_put"/>
</dbReference>
<dbReference type="RefSeq" id="WP_184999950.1">
    <property type="nucleotide sequence ID" value="NZ_JACHMH010000001.1"/>
</dbReference>
<evidence type="ECO:0000256" key="3">
    <source>
        <dbReference type="ARBA" id="ARBA00022989"/>
    </source>
</evidence>
<protein>
    <submittedName>
        <fullName evidence="7">Putative metalloprotease</fullName>
    </submittedName>
</protein>
<evidence type="ECO:0000256" key="2">
    <source>
        <dbReference type="ARBA" id="ARBA00022692"/>
    </source>
</evidence>
<feature type="region of interest" description="Disordered" evidence="5">
    <location>
        <begin position="203"/>
        <end position="240"/>
    </location>
</feature>
<reference evidence="7 8" key="1">
    <citation type="submission" date="2020-08" db="EMBL/GenBank/DDBJ databases">
        <title>Sequencing the genomes of 1000 actinobacteria strains.</title>
        <authorList>
            <person name="Klenk H.-P."/>
        </authorList>
    </citation>
    <scope>NUCLEOTIDE SEQUENCE [LARGE SCALE GENOMIC DNA]</scope>
    <source>
        <strain evidence="7 8">DSM 44230</strain>
    </source>
</reference>
<comment type="subcellular location">
    <subcellularLocation>
        <location evidence="1">Membrane</location>
        <topology evidence="1">Single-pass membrane protein</topology>
    </subcellularLocation>
</comment>
<gene>
    <name evidence="7" type="ORF">HNR67_000007</name>
</gene>
<evidence type="ECO:0000256" key="5">
    <source>
        <dbReference type="SAM" id="MobiDB-lite"/>
    </source>
</evidence>
<sequence>MTTPPPPGSWPPPGAGPQQGPRAGWPPPAPVGRPPRPAPIAPQGTRRMPPPGVVQPPPMPSGPYQRPPMPSGPQPMPPPMPPGPPGGMRPGMPPPMPSGGFAPPPRAVMPPPMAAPHSAPRPPGHGGPGGPPPPWMPPQQAWPIGYPPPRRKSAGPVVALVLVGSLVVGVGLIALVVGTGRKAPIAEPGYTYPSFTGVSRTTGYGTTTTTTTTGTTTGRSTTLRSTSATSSAPPQPRPVPKLVDNPLHLAGKPVSAANCNLPAFKSNPEALRAFYGAAIRCMHEAWAPAMRAANLPDDPPGLEVVVGKDNSPCSSGGYSSGAFYCGRNHTIYMNARVERNDGQNVQAGPSLGVLAHEYGHHVQSMSGILGAAWDQMYDAGQTSARGLELSRRKELQASCFAGMFLAAASGRASVNRNLANSAIADLGERGDWPNNKRPRDHGSPGNNKAWATHGAKYNNSRDCNTWNAKPDIVS</sequence>
<name>A0A7W7C3M2_9PSEU</name>
<dbReference type="Pfam" id="PF04228">
    <property type="entry name" value="Zn_peptidase"/>
    <property type="match status" value="1"/>
</dbReference>
<feature type="compositionally biased region" description="Pro residues" evidence="5">
    <location>
        <begin position="1"/>
        <end position="15"/>
    </location>
</feature>
<proteinExistence type="predicted"/>
<keyword evidence="7" id="KW-0378">Hydrolase</keyword>
<dbReference type="SUPFAM" id="SSF55486">
    <property type="entry name" value="Metalloproteases ('zincins'), catalytic domain"/>
    <property type="match status" value="1"/>
</dbReference>
<dbReference type="GO" id="GO:0016020">
    <property type="term" value="C:membrane"/>
    <property type="evidence" value="ECO:0007669"/>
    <property type="project" value="UniProtKB-SubCell"/>
</dbReference>
<feature type="compositionally biased region" description="Low complexity" evidence="5">
    <location>
        <begin position="203"/>
        <end position="231"/>
    </location>
</feature>
<organism evidence="7 8">
    <name type="scientific">Crossiella cryophila</name>
    <dbReference type="NCBI Taxonomy" id="43355"/>
    <lineage>
        <taxon>Bacteria</taxon>
        <taxon>Bacillati</taxon>
        <taxon>Actinomycetota</taxon>
        <taxon>Actinomycetes</taxon>
        <taxon>Pseudonocardiales</taxon>
        <taxon>Pseudonocardiaceae</taxon>
        <taxon>Crossiella</taxon>
    </lineage>
</organism>
<dbReference type="GO" id="GO:0008237">
    <property type="term" value="F:metallopeptidase activity"/>
    <property type="evidence" value="ECO:0007669"/>
    <property type="project" value="UniProtKB-KW"/>
</dbReference>
<evidence type="ECO:0000313" key="7">
    <source>
        <dbReference type="EMBL" id="MBB4673889.1"/>
    </source>
</evidence>
<feature type="region of interest" description="Disordered" evidence="5">
    <location>
        <begin position="427"/>
        <end position="456"/>
    </location>
</feature>
<feature type="transmembrane region" description="Helical" evidence="6">
    <location>
        <begin position="157"/>
        <end position="178"/>
    </location>
</feature>
<evidence type="ECO:0000256" key="4">
    <source>
        <dbReference type="ARBA" id="ARBA00023136"/>
    </source>
</evidence>
<keyword evidence="3 6" id="KW-1133">Transmembrane helix</keyword>
<keyword evidence="7" id="KW-0645">Protease</keyword>
<accession>A0A7W7C3M2</accession>
<dbReference type="GO" id="GO:0006508">
    <property type="term" value="P:proteolysis"/>
    <property type="evidence" value="ECO:0007669"/>
    <property type="project" value="UniProtKB-KW"/>
</dbReference>
<dbReference type="PANTHER" id="PTHR30168:SF0">
    <property type="entry name" value="INNER MEMBRANE PROTEIN"/>
    <property type="match status" value="1"/>
</dbReference>
<dbReference type="EMBL" id="JACHMH010000001">
    <property type="protein sequence ID" value="MBB4673889.1"/>
    <property type="molecule type" value="Genomic_DNA"/>
</dbReference>
<keyword evidence="7" id="KW-0482">Metalloprotease</keyword>